<dbReference type="InterPro" id="IPR001650">
    <property type="entry name" value="Helicase_C-like"/>
</dbReference>
<dbReference type="SUPFAM" id="SSF52540">
    <property type="entry name" value="P-loop containing nucleoside triphosphate hydrolases"/>
    <property type="match status" value="1"/>
</dbReference>
<sequence length="277" mass="31553">MLFQIMKVLLEMGPRFSGVTSELGIPADRVQVIIGLPCTINKWIATKNLDTNYLKVVVFDDAHQILAAEIGFRDDSTRIIKRTAKSSPQCQKADLGLDRVRQYKLEVPDEASKIEVVKDKILELGLHVRQTLVFVRNQDSARKLHHALTEYGYEVGAYIGARNEKQRDLIIKDFEDGALQVMICRDALAEGFHQVNMAVNFDLPVDHRSPSSEPDYQAYLHRLSRAGLFGRKGAVFNLLCGNLDSILMEKIERHFSYHVTEVNYLFSIFSCLMFTFK</sequence>
<dbReference type="Pfam" id="PF00271">
    <property type="entry name" value="Helicase_C"/>
    <property type="match status" value="1"/>
</dbReference>
<dbReference type="SMART" id="SM00490">
    <property type="entry name" value="HELICc"/>
    <property type="match status" value="1"/>
</dbReference>
<keyword evidence="4" id="KW-1185">Reference proteome</keyword>
<protein>
    <recommendedName>
        <fullName evidence="2">Helicase C-terminal domain-containing protein</fullName>
    </recommendedName>
</protein>
<dbReference type="Gene3D" id="3.40.50.300">
    <property type="entry name" value="P-loop containing nucleotide triphosphate hydrolases"/>
    <property type="match status" value="2"/>
</dbReference>
<dbReference type="PANTHER" id="PTHR47958">
    <property type="entry name" value="ATP-DEPENDENT RNA HELICASE DBP3"/>
    <property type="match status" value="1"/>
</dbReference>
<dbReference type="InterPro" id="IPR027417">
    <property type="entry name" value="P-loop_NTPase"/>
</dbReference>
<gene>
    <name evidence="3" type="ORF">OSB04_026396</name>
</gene>
<dbReference type="AlphaFoldDB" id="A0AA38SPD1"/>
<dbReference type="PROSITE" id="PS51194">
    <property type="entry name" value="HELICASE_CTER"/>
    <property type="match status" value="1"/>
</dbReference>
<reference evidence="3" key="1">
    <citation type="submission" date="2023-03" db="EMBL/GenBank/DDBJ databases">
        <title>Chromosome-scale reference genome and RAD-based genetic map of yellow starthistle (Centaurea solstitialis) reveal putative structural variation and QTLs associated with invader traits.</title>
        <authorList>
            <person name="Reatini B."/>
            <person name="Cang F.A."/>
            <person name="Jiang Q."/>
            <person name="Mckibben M.T.W."/>
            <person name="Barker M.S."/>
            <person name="Rieseberg L.H."/>
            <person name="Dlugosch K.M."/>
        </authorList>
    </citation>
    <scope>NUCLEOTIDE SEQUENCE</scope>
    <source>
        <strain evidence="3">CAN-66</strain>
        <tissue evidence="3">Leaf</tissue>
    </source>
</reference>
<dbReference type="EMBL" id="JARYMX010000007">
    <property type="protein sequence ID" value="KAJ9539890.1"/>
    <property type="molecule type" value="Genomic_DNA"/>
</dbReference>
<evidence type="ECO:0000313" key="3">
    <source>
        <dbReference type="EMBL" id="KAJ9539890.1"/>
    </source>
</evidence>
<proteinExistence type="predicted"/>
<accession>A0AA38SPD1</accession>
<feature type="domain" description="Helicase C-terminal" evidence="2">
    <location>
        <begin position="120"/>
        <end position="270"/>
    </location>
</feature>
<evidence type="ECO:0000259" key="2">
    <source>
        <dbReference type="PROSITE" id="PS51194"/>
    </source>
</evidence>
<organism evidence="3 4">
    <name type="scientific">Centaurea solstitialis</name>
    <name type="common">yellow star-thistle</name>
    <dbReference type="NCBI Taxonomy" id="347529"/>
    <lineage>
        <taxon>Eukaryota</taxon>
        <taxon>Viridiplantae</taxon>
        <taxon>Streptophyta</taxon>
        <taxon>Embryophyta</taxon>
        <taxon>Tracheophyta</taxon>
        <taxon>Spermatophyta</taxon>
        <taxon>Magnoliopsida</taxon>
        <taxon>eudicotyledons</taxon>
        <taxon>Gunneridae</taxon>
        <taxon>Pentapetalae</taxon>
        <taxon>asterids</taxon>
        <taxon>campanulids</taxon>
        <taxon>Asterales</taxon>
        <taxon>Asteraceae</taxon>
        <taxon>Carduoideae</taxon>
        <taxon>Cardueae</taxon>
        <taxon>Centaureinae</taxon>
        <taxon>Centaurea</taxon>
    </lineage>
</organism>
<keyword evidence="1" id="KW-0694">RNA-binding</keyword>
<evidence type="ECO:0000256" key="1">
    <source>
        <dbReference type="ARBA" id="ARBA00022884"/>
    </source>
</evidence>
<comment type="caution">
    <text evidence="3">The sequence shown here is derived from an EMBL/GenBank/DDBJ whole genome shotgun (WGS) entry which is preliminary data.</text>
</comment>
<dbReference type="GO" id="GO:0003723">
    <property type="term" value="F:RNA binding"/>
    <property type="evidence" value="ECO:0007669"/>
    <property type="project" value="UniProtKB-KW"/>
</dbReference>
<evidence type="ECO:0000313" key="4">
    <source>
        <dbReference type="Proteomes" id="UP001172457"/>
    </source>
</evidence>
<dbReference type="Proteomes" id="UP001172457">
    <property type="component" value="Chromosome 7"/>
</dbReference>
<name>A0AA38SPD1_9ASTR</name>